<feature type="domain" description="WxxW" evidence="6">
    <location>
        <begin position="344"/>
        <end position="420"/>
    </location>
</feature>
<feature type="compositionally biased region" description="Low complexity" evidence="5">
    <location>
        <begin position="1"/>
        <end position="17"/>
    </location>
</feature>
<accession>A0A3M7T7V5</accession>
<organism evidence="7 8">
    <name type="scientific">Brachionus plicatilis</name>
    <name type="common">Marine rotifer</name>
    <name type="synonym">Brachionus muelleri</name>
    <dbReference type="NCBI Taxonomy" id="10195"/>
    <lineage>
        <taxon>Eukaryota</taxon>
        <taxon>Metazoa</taxon>
        <taxon>Spiralia</taxon>
        <taxon>Gnathifera</taxon>
        <taxon>Rotifera</taxon>
        <taxon>Eurotatoria</taxon>
        <taxon>Monogononta</taxon>
        <taxon>Pseudotrocha</taxon>
        <taxon>Ploima</taxon>
        <taxon>Brachionidae</taxon>
        <taxon>Brachionus</taxon>
    </lineage>
</organism>
<dbReference type="PANTHER" id="PTHR15031">
    <property type="entry name" value="CARTILAGE INTERMEDIATE LAYER PROTEIN CLIP"/>
    <property type="match status" value="1"/>
</dbReference>
<evidence type="ECO:0000256" key="5">
    <source>
        <dbReference type="SAM" id="MobiDB-lite"/>
    </source>
</evidence>
<protein>
    <submittedName>
        <fullName evidence="7">von Willebrand factor D and EGF domain-containing-like</fullName>
    </submittedName>
</protein>
<dbReference type="InterPro" id="IPR039675">
    <property type="entry name" value="CILP1/CILP2"/>
</dbReference>
<evidence type="ECO:0000259" key="6">
    <source>
        <dbReference type="Pfam" id="PF13330"/>
    </source>
</evidence>
<evidence type="ECO:0000256" key="2">
    <source>
        <dbReference type="ARBA" id="ARBA00022525"/>
    </source>
</evidence>
<keyword evidence="4" id="KW-0325">Glycoprotein</keyword>
<evidence type="ECO:0000256" key="1">
    <source>
        <dbReference type="ARBA" id="ARBA00004613"/>
    </source>
</evidence>
<keyword evidence="2" id="KW-0964">Secreted</keyword>
<evidence type="ECO:0000256" key="3">
    <source>
        <dbReference type="ARBA" id="ARBA00022729"/>
    </source>
</evidence>
<dbReference type="InterPro" id="IPR025155">
    <property type="entry name" value="WxxW_domain"/>
</dbReference>
<proteinExistence type="predicted"/>
<gene>
    <name evidence="7" type="ORF">BpHYR1_047004</name>
</gene>
<name>A0A3M7T7V5_BRAPC</name>
<comment type="caution">
    <text evidence="7">The sequence shown here is derived from an EMBL/GenBank/DDBJ whole genome shotgun (WGS) entry which is preliminary data.</text>
</comment>
<keyword evidence="8" id="KW-1185">Reference proteome</keyword>
<keyword evidence="3" id="KW-0732">Signal</keyword>
<evidence type="ECO:0000256" key="4">
    <source>
        <dbReference type="ARBA" id="ARBA00023180"/>
    </source>
</evidence>
<dbReference type="OrthoDB" id="9049620at2759"/>
<dbReference type="AlphaFoldDB" id="A0A3M7T7V5"/>
<feature type="region of interest" description="Disordered" evidence="5">
    <location>
        <begin position="1"/>
        <end position="27"/>
    </location>
</feature>
<dbReference type="EMBL" id="REGN01000160">
    <property type="protein sequence ID" value="RNA44055.1"/>
    <property type="molecule type" value="Genomic_DNA"/>
</dbReference>
<comment type="subcellular location">
    <subcellularLocation>
        <location evidence="1">Secreted</location>
    </subcellularLocation>
</comment>
<dbReference type="GO" id="GO:0005576">
    <property type="term" value="C:extracellular region"/>
    <property type="evidence" value="ECO:0007669"/>
    <property type="project" value="UniProtKB-SubCell"/>
</dbReference>
<evidence type="ECO:0000313" key="8">
    <source>
        <dbReference type="Proteomes" id="UP000276133"/>
    </source>
</evidence>
<dbReference type="Pfam" id="PF13330">
    <property type="entry name" value="Mucin2_WxxW"/>
    <property type="match status" value="1"/>
</dbReference>
<sequence>YHSIKPTQPTTTISTSTGPNDWNTTTPVPTTLKPITIEEATQICLEGFMNNTEIANNMGLCLDISMNLHFCTLDIFQNTGDMSFLELHIDLSLDMIVQNLVEKNPNCTLNVSNSLCPNGCSNNGVCLFDQTCLSNDVISVECLSPVKCHCNKPFGGKDCSLDLSGPPDLELDRDCCDLRTESCDAIKGFGSSYSTRDTIYAKIEFLEKVNNKWKTVEEYTRATSINENTIWINLKKISELTLYKNIHNQQINVSTDESLALVKIYINYMNTSFVEFKSFKLYDSKCRTCQNGISNVLWNSCEINGKCFSSNETSPLNSNHICNPSLNNNTWTLLDPFCFGENEWTDWNNLDDPSGDGDLELFSIYDIYCKNPFHVQIETLDGIPFNESGQLVHIASNYGFMCLNNQNKGSCLDYKFRLCCPKKPTTTSTIPTTTTTSTTTTTTTTLSTIIFNSSYPGVAVNYSINDLLNAGFRNVYDKFYSVPLTTLEILGIRNSCRSDSILCAAGGLSDSNILNLVSCANCYRVLTKTNLNNPQFVGSAYWYLTEGESFGFSRNSSINQYYADYNDHNDTYRLSWHLDRGIGGWRVGNVIWLNSDNIYKKYIYIHP</sequence>
<reference evidence="7 8" key="1">
    <citation type="journal article" date="2018" name="Sci. Rep.">
        <title>Genomic signatures of local adaptation to the degree of environmental predictability in rotifers.</title>
        <authorList>
            <person name="Franch-Gras L."/>
            <person name="Hahn C."/>
            <person name="Garcia-Roger E.M."/>
            <person name="Carmona M.J."/>
            <person name="Serra M."/>
            <person name="Gomez A."/>
        </authorList>
    </citation>
    <scope>NUCLEOTIDE SEQUENCE [LARGE SCALE GENOMIC DNA]</scope>
    <source>
        <strain evidence="7">HYR1</strain>
    </source>
</reference>
<feature type="non-terminal residue" evidence="7">
    <location>
        <position position="1"/>
    </location>
</feature>
<feature type="compositionally biased region" description="Polar residues" evidence="5">
    <location>
        <begin position="18"/>
        <end position="27"/>
    </location>
</feature>
<evidence type="ECO:0000313" key="7">
    <source>
        <dbReference type="EMBL" id="RNA44055.1"/>
    </source>
</evidence>
<dbReference type="STRING" id="10195.A0A3M7T7V5"/>
<dbReference type="Proteomes" id="UP000276133">
    <property type="component" value="Unassembled WGS sequence"/>
</dbReference>